<evidence type="ECO:0000313" key="3">
    <source>
        <dbReference type="EMBL" id="GII23383.1"/>
    </source>
</evidence>
<dbReference type="Gene3D" id="1.10.150.240">
    <property type="entry name" value="Putative phosphatase, domain 2"/>
    <property type="match status" value="1"/>
</dbReference>
<dbReference type="CDD" id="cd02588">
    <property type="entry name" value="HAD_L2-DEX"/>
    <property type="match status" value="1"/>
</dbReference>
<dbReference type="InterPro" id="IPR036412">
    <property type="entry name" value="HAD-like_sf"/>
</dbReference>
<keyword evidence="4" id="KW-1185">Reference proteome</keyword>
<dbReference type="Proteomes" id="UP000599074">
    <property type="component" value="Unassembled WGS sequence"/>
</dbReference>
<dbReference type="NCBIfam" id="TIGR01428">
    <property type="entry name" value="HAD_type_II"/>
    <property type="match status" value="1"/>
</dbReference>
<protein>
    <submittedName>
        <fullName evidence="3">Dehalogenase</fullName>
    </submittedName>
</protein>
<proteinExistence type="inferred from homology"/>
<accession>A0A8J3TBC0</accession>
<evidence type="ECO:0000313" key="4">
    <source>
        <dbReference type="Proteomes" id="UP000599074"/>
    </source>
</evidence>
<dbReference type="GO" id="GO:0019120">
    <property type="term" value="F:hydrolase activity, acting on acid halide bonds, in C-halide compounds"/>
    <property type="evidence" value="ECO:0007669"/>
    <property type="project" value="InterPro"/>
</dbReference>
<dbReference type="InterPro" id="IPR006328">
    <property type="entry name" value="2-HAD"/>
</dbReference>
<sequence length="236" mass="25560">MEPPRALLFDVFGTCVDWRSSIIREGEALGRRLGLGTVDWAAVADAWRALYQPQMETVRSGARPWVTLDVLHREALDRVLADAGLQGVPESDRADFTLAWHRLDPWPDTVAGLHRLGQRFVVAPNSNGHIALMVNLSKRAGLRWDAILGAELARAYKPQPEVYLRGVEALGLVPSQVMMVAAHNVDLVAAAACGLRTAFVPRPTEHGAGQTTDLRPARPVDVVATDLGDLAGQLGA</sequence>
<keyword evidence="2" id="KW-0378">Hydrolase</keyword>
<name>A0A8J3TBC0_9ACTN</name>
<dbReference type="EMBL" id="BOON01000028">
    <property type="protein sequence ID" value="GII23383.1"/>
    <property type="molecule type" value="Genomic_DNA"/>
</dbReference>
<dbReference type="PRINTS" id="PR00413">
    <property type="entry name" value="HADHALOGNASE"/>
</dbReference>
<dbReference type="Gene3D" id="3.40.50.1000">
    <property type="entry name" value="HAD superfamily/HAD-like"/>
    <property type="match status" value="1"/>
</dbReference>
<dbReference type="PANTHER" id="PTHR43316:SF3">
    <property type="entry name" value="HALOACID DEHALOGENASE, TYPE II (AFU_ORTHOLOGUE AFUA_2G07750)-RELATED"/>
    <property type="match status" value="1"/>
</dbReference>
<dbReference type="RefSeq" id="WP_168115928.1">
    <property type="nucleotide sequence ID" value="NZ_BOON01000028.1"/>
</dbReference>
<dbReference type="InterPro" id="IPR023198">
    <property type="entry name" value="PGP-like_dom2"/>
</dbReference>
<dbReference type="SUPFAM" id="SSF56784">
    <property type="entry name" value="HAD-like"/>
    <property type="match status" value="1"/>
</dbReference>
<dbReference type="PANTHER" id="PTHR43316">
    <property type="entry name" value="HYDROLASE, HALOACID DELAHOGENASE-RELATED"/>
    <property type="match status" value="1"/>
</dbReference>
<dbReference type="InterPro" id="IPR051540">
    <property type="entry name" value="S-2-haloacid_dehalogenase"/>
</dbReference>
<comment type="similarity">
    <text evidence="1">Belongs to the HAD-like hydrolase superfamily. S-2-haloalkanoic acid dehalogenase family.</text>
</comment>
<dbReference type="InterPro" id="IPR006439">
    <property type="entry name" value="HAD-SF_hydro_IA"/>
</dbReference>
<evidence type="ECO:0000256" key="1">
    <source>
        <dbReference type="ARBA" id="ARBA00008106"/>
    </source>
</evidence>
<dbReference type="AlphaFoldDB" id="A0A8J3TBC0"/>
<dbReference type="InterPro" id="IPR023214">
    <property type="entry name" value="HAD_sf"/>
</dbReference>
<dbReference type="NCBIfam" id="TIGR01493">
    <property type="entry name" value="HAD-SF-IA-v2"/>
    <property type="match status" value="1"/>
</dbReference>
<organism evidence="3 4">
    <name type="scientific">Planosporangium mesophilum</name>
    <dbReference type="NCBI Taxonomy" id="689768"/>
    <lineage>
        <taxon>Bacteria</taxon>
        <taxon>Bacillati</taxon>
        <taxon>Actinomycetota</taxon>
        <taxon>Actinomycetes</taxon>
        <taxon>Micromonosporales</taxon>
        <taxon>Micromonosporaceae</taxon>
        <taxon>Planosporangium</taxon>
    </lineage>
</organism>
<evidence type="ECO:0000256" key="2">
    <source>
        <dbReference type="ARBA" id="ARBA00022801"/>
    </source>
</evidence>
<dbReference type="Pfam" id="PF00702">
    <property type="entry name" value="Hydrolase"/>
    <property type="match status" value="1"/>
</dbReference>
<comment type="caution">
    <text evidence="3">The sequence shown here is derived from an EMBL/GenBank/DDBJ whole genome shotgun (WGS) entry which is preliminary data.</text>
</comment>
<gene>
    <name evidence="3" type="ORF">Pme01_29800</name>
</gene>
<reference evidence="3" key="1">
    <citation type="submission" date="2021-01" db="EMBL/GenBank/DDBJ databases">
        <title>Whole genome shotgun sequence of Planosporangium mesophilum NBRC 109066.</title>
        <authorList>
            <person name="Komaki H."/>
            <person name="Tamura T."/>
        </authorList>
    </citation>
    <scope>NUCLEOTIDE SEQUENCE</scope>
    <source>
        <strain evidence="3">NBRC 109066</strain>
    </source>
</reference>